<evidence type="ECO:0000313" key="2">
    <source>
        <dbReference type="EMBL" id="GBO45292.1"/>
    </source>
</evidence>
<gene>
    <name evidence="2" type="ORF">AVEN_158248_1</name>
    <name evidence="3" type="ORF">AVEN_168729_1</name>
    <name evidence="1" type="ORF">AVEN_81147_1</name>
</gene>
<dbReference type="EMBL" id="BGPR01072342">
    <property type="protein sequence ID" value="GBO45292.1"/>
    <property type="molecule type" value="Genomic_DNA"/>
</dbReference>
<organism evidence="1 4">
    <name type="scientific">Araneus ventricosus</name>
    <name type="common">Orbweaver spider</name>
    <name type="synonym">Epeira ventricosa</name>
    <dbReference type="NCBI Taxonomy" id="182803"/>
    <lineage>
        <taxon>Eukaryota</taxon>
        <taxon>Metazoa</taxon>
        <taxon>Ecdysozoa</taxon>
        <taxon>Arthropoda</taxon>
        <taxon>Chelicerata</taxon>
        <taxon>Arachnida</taxon>
        <taxon>Araneae</taxon>
        <taxon>Araneomorphae</taxon>
        <taxon>Entelegynae</taxon>
        <taxon>Araneoidea</taxon>
        <taxon>Araneidae</taxon>
        <taxon>Araneus</taxon>
    </lineage>
</organism>
<evidence type="ECO:0000313" key="1">
    <source>
        <dbReference type="EMBL" id="GBO45284.1"/>
    </source>
</evidence>
<comment type="caution">
    <text evidence="1">The sequence shown here is derived from an EMBL/GenBank/DDBJ whole genome shotgun (WGS) entry which is preliminary data.</text>
</comment>
<protein>
    <submittedName>
        <fullName evidence="1">Uncharacterized protein</fullName>
    </submittedName>
</protein>
<evidence type="ECO:0000313" key="3">
    <source>
        <dbReference type="EMBL" id="GBO45294.1"/>
    </source>
</evidence>
<keyword evidence="4" id="KW-1185">Reference proteome</keyword>
<proteinExistence type="predicted"/>
<reference evidence="1 4" key="1">
    <citation type="journal article" date="2019" name="Sci. Rep.">
        <title>Orb-weaving spider Araneus ventricosus genome elucidates the spidroin gene catalogue.</title>
        <authorList>
            <person name="Kono N."/>
            <person name="Nakamura H."/>
            <person name="Ohtoshi R."/>
            <person name="Moran D.A.P."/>
            <person name="Shinohara A."/>
            <person name="Yoshida Y."/>
            <person name="Fujiwara M."/>
            <person name="Mori M."/>
            <person name="Tomita M."/>
            <person name="Arakawa K."/>
        </authorList>
    </citation>
    <scope>NUCLEOTIDE SEQUENCE [LARGE SCALE GENOMIC DNA]</scope>
</reference>
<name>A0A4Y2X8L9_ARAVE</name>
<dbReference type="Proteomes" id="UP000499080">
    <property type="component" value="Unassembled WGS sequence"/>
</dbReference>
<accession>A0A4Y2X8L9</accession>
<dbReference type="EMBL" id="BGPR01072338">
    <property type="protein sequence ID" value="GBO45284.1"/>
    <property type="molecule type" value="Genomic_DNA"/>
</dbReference>
<evidence type="ECO:0000313" key="4">
    <source>
        <dbReference type="Proteomes" id="UP000499080"/>
    </source>
</evidence>
<dbReference type="EMBL" id="BGPR01072343">
    <property type="protein sequence ID" value="GBO45294.1"/>
    <property type="molecule type" value="Genomic_DNA"/>
</dbReference>
<sequence length="81" mass="8951">MIKHFMHKCSVNYALARPAICIDPRVMAGYPEKTQEKNEKGGMAADDLFSHLFGGGLFGMGMGMGGSRRRKRGDDTVYPLK</sequence>
<dbReference type="AlphaFoldDB" id="A0A4Y2X8L9"/>